<dbReference type="Proteomes" id="UP001060215">
    <property type="component" value="Chromosome 14"/>
</dbReference>
<proteinExistence type="predicted"/>
<sequence>MTIKYKRTGNYSIWFTLDATKCFWPVALPRKSHFKAAAKMRALKLESDSCVSVASDYAKSYCFTGENGDPPTNPIKIIVGADVEMSASHTRVVTATALGTFISKLLEGCMQYVVYPLWKALTSLSGVQREVASMVLISWFKESFLQSLIRLYCLLMASIKREQEEILQNKAAEALMELISHCIARSLVLMTS</sequence>
<organism evidence="1 2">
    <name type="scientific">Camellia lanceoleosa</name>
    <dbReference type="NCBI Taxonomy" id="1840588"/>
    <lineage>
        <taxon>Eukaryota</taxon>
        <taxon>Viridiplantae</taxon>
        <taxon>Streptophyta</taxon>
        <taxon>Embryophyta</taxon>
        <taxon>Tracheophyta</taxon>
        <taxon>Spermatophyta</taxon>
        <taxon>Magnoliopsida</taxon>
        <taxon>eudicotyledons</taxon>
        <taxon>Gunneridae</taxon>
        <taxon>Pentapetalae</taxon>
        <taxon>asterids</taxon>
        <taxon>Ericales</taxon>
        <taxon>Theaceae</taxon>
        <taxon>Camellia</taxon>
    </lineage>
</organism>
<evidence type="ECO:0000313" key="2">
    <source>
        <dbReference type="Proteomes" id="UP001060215"/>
    </source>
</evidence>
<accession>A0ACC0FKD5</accession>
<gene>
    <name evidence="1" type="ORF">LOK49_LG13G03029</name>
</gene>
<protein>
    <submittedName>
        <fullName evidence="1">TATA-binding protein-associated factor BTAF1</fullName>
    </submittedName>
</protein>
<keyword evidence="2" id="KW-1185">Reference proteome</keyword>
<dbReference type="EMBL" id="CM045771">
    <property type="protein sequence ID" value="KAI7988396.1"/>
    <property type="molecule type" value="Genomic_DNA"/>
</dbReference>
<comment type="caution">
    <text evidence="1">The sequence shown here is derived from an EMBL/GenBank/DDBJ whole genome shotgun (WGS) entry which is preliminary data.</text>
</comment>
<evidence type="ECO:0000313" key="1">
    <source>
        <dbReference type="EMBL" id="KAI7988396.1"/>
    </source>
</evidence>
<reference evidence="1 2" key="1">
    <citation type="journal article" date="2022" name="Plant J.">
        <title>Chromosome-level genome of Camellia lanceoleosa provides a valuable resource for understanding genome evolution and self-incompatibility.</title>
        <authorList>
            <person name="Gong W."/>
            <person name="Xiao S."/>
            <person name="Wang L."/>
            <person name="Liao Z."/>
            <person name="Chang Y."/>
            <person name="Mo W."/>
            <person name="Hu G."/>
            <person name="Li W."/>
            <person name="Zhao G."/>
            <person name="Zhu H."/>
            <person name="Hu X."/>
            <person name="Ji K."/>
            <person name="Xiang X."/>
            <person name="Song Q."/>
            <person name="Yuan D."/>
            <person name="Jin S."/>
            <person name="Zhang L."/>
        </authorList>
    </citation>
    <scope>NUCLEOTIDE SEQUENCE [LARGE SCALE GENOMIC DNA]</scope>
    <source>
        <strain evidence="1">SQ_2022a</strain>
    </source>
</reference>
<name>A0ACC0FKD5_9ERIC</name>